<accession>A0A3B0VAJ3</accession>
<dbReference type="AlphaFoldDB" id="A0A3B0VAJ3"/>
<sequence>MVRGIEKFREYFKGFPNSYIIIGGTACDIIIEDAGFKPRATKDFDIILIVEALETEFVQQFWSFINDGNYGQKEKSHEDHKYYRFLNPENAAFPKQVELFSRIPDSLDLDIDTHLTPIPVNDDLSSLSAILMDEEYYNFTIQHSKVEDGVHLANIETLVCLKARAFIDMSTRKANGEIIDDRNIRKHRMDVFRMAVMLPAENTFDLPPAIKKDLQNFADKIKDQIPGQAMFKEMGLRRVNPSDVFNQIIKSFKLK</sequence>
<proteinExistence type="predicted"/>
<protein>
    <recommendedName>
        <fullName evidence="2">Nucleotidyl transferase AbiEii toxin, Type IV TA system</fullName>
    </recommendedName>
</protein>
<dbReference type="EMBL" id="UOET01000310">
    <property type="protein sequence ID" value="VAW29026.1"/>
    <property type="molecule type" value="Genomic_DNA"/>
</dbReference>
<dbReference type="PROSITE" id="PS51257">
    <property type="entry name" value="PROKAR_LIPOPROTEIN"/>
    <property type="match status" value="1"/>
</dbReference>
<name>A0A3B0VAJ3_9ZZZZ</name>
<reference evidence="1" key="1">
    <citation type="submission" date="2018-06" db="EMBL/GenBank/DDBJ databases">
        <authorList>
            <person name="Zhirakovskaya E."/>
        </authorList>
    </citation>
    <scope>NUCLEOTIDE SEQUENCE</scope>
</reference>
<evidence type="ECO:0000313" key="1">
    <source>
        <dbReference type="EMBL" id="VAW29026.1"/>
    </source>
</evidence>
<organism evidence="1">
    <name type="scientific">hydrothermal vent metagenome</name>
    <dbReference type="NCBI Taxonomy" id="652676"/>
    <lineage>
        <taxon>unclassified sequences</taxon>
        <taxon>metagenomes</taxon>
        <taxon>ecological metagenomes</taxon>
    </lineage>
</organism>
<evidence type="ECO:0008006" key="2">
    <source>
        <dbReference type="Google" id="ProtNLM"/>
    </source>
</evidence>
<gene>
    <name evidence="1" type="ORF">MNBD_BACTEROID07-728</name>
</gene>